<feature type="region of interest" description="Disordered" evidence="3">
    <location>
        <begin position="446"/>
        <end position="484"/>
    </location>
</feature>
<dbReference type="AlphaFoldDB" id="A0A1G4MKV6"/>
<dbReference type="InterPro" id="IPR037393">
    <property type="entry name" value="Bud22/SRFB1"/>
</dbReference>
<dbReference type="OMA" id="ELMAGYY"/>
<dbReference type="GO" id="GO:0030490">
    <property type="term" value="P:maturation of SSU-rRNA"/>
    <property type="evidence" value="ECO:0007669"/>
    <property type="project" value="TreeGrafter"/>
</dbReference>
<sequence>MPKENLIYRLDNLEYQYHYLNNTLDGFKPRLNGTSKIFNAKGKRTTKKVAKTLQMATLESLTSQLDILRLEILQKKAYHLEKKIASYLEKTLQQQSNALSKHTNAKNETKRNTLAVIEREYTFPKFANLIAKSKVAKLVVSKVTPTRTLKEDPPHWFKDSEYLQIINTKESQYNPGNIWNKTVLPIKGCDQLLSLTMNSKKYKEIVESFDSGMDLFLNNKREKKADASQNEAGLSKGDSKRSEKSSKGQPSSGESSEDQSEESSEAESDEESGRSSVSGESQTANIDEDAILKAYEGMLVASDDEAAEEESFMLNPNINYNEVTDEEPSAEDSEPSEASSDEEEEQPRKRQKKEKESKKKVVLPELISGYYSGGSEDELSEDEVAKKQISNQPKRKNRRGQRARQKIWEKKYGKNAKHIQKQLEKDKEEKQQRQIEYEERVAKRAAKAKALEETAQHHREKAVSNNRTSEKPEDKPMHPSWEAKKLAEEKLKNVKFQGKKIVF</sequence>
<feature type="compositionally biased region" description="Acidic residues" evidence="3">
    <location>
        <begin position="323"/>
        <end position="345"/>
    </location>
</feature>
<keyword evidence="1 2" id="KW-0175">Coiled coil</keyword>
<feature type="compositionally biased region" description="Acidic residues" evidence="3">
    <location>
        <begin position="302"/>
        <end position="311"/>
    </location>
</feature>
<feature type="compositionally biased region" description="Basic and acidic residues" evidence="3">
    <location>
        <begin position="468"/>
        <end position="484"/>
    </location>
</feature>
<dbReference type="PANTHER" id="PTHR23325">
    <property type="entry name" value="SERUM RESPONSE FACTOR-BINDING"/>
    <property type="match status" value="1"/>
</dbReference>
<feature type="domain" description="Bud22" evidence="4">
    <location>
        <begin position="78"/>
        <end position="503"/>
    </location>
</feature>
<feature type="region of interest" description="Disordered" evidence="3">
    <location>
        <begin position="222"/>
        <end position="289"/>
    </location>
</feature>
<protein>
    <submittedName>
        <fullName evidence="5">LAFE_0H15148g1_1</fullName>
    </submittedName>
</protein>
<evidence type="ECO:0000259" key="4">
    <source>
        <dbReference type="Pfam" id="PF09073"/>
    </source>
</evidence>
<feature type="compositionally biased region" description="Basic and acidic residues" evidence="3">
    <location>
        <begin position="421"/>
        <end position="434"/>
    </location>
</feature>
<gene>
    <name evidence="5" type="ORF">LAFE_0H15148G</name>
</gene>
<feature type="region of interest" description="Disordered" evidence="3">
    <location>
        <begin position="302"/>
        <end position="434"/>
    </location>
</feature>
<evidence type="ECO:0000313" key="6">
    <source>
        <dbReference type="Proteomes" id="UP000190831"/>
    </source>
</evidence>
<accession>A0A1G4MKV6</accession>
<name>A0A1G4MKV6_LACFM</name>
<keyword evidence="6" id="KW-1185">Reference proteome</keyword>
<dbReference type="OrthoDB" id="3364872at2759"/>
<evidence type="ECO:0000313" key="5">
    <source>
        <dbReference type="EMBL" id="SCW04511.1"/>
    </source>
</evidence>
<dbReference type="Pfam" id="PF09073">
    <property type="entry name" value="BUD22"/>
    <property type="match status" value="1"/>
</dbReference>
<feature type="compositionally biased region" description="Basic residues" evidence="3">
    <location>
        <begin position="393"/>
        <end position="405"/>
    </location>
</feature>
<dbReference type="InterPro" id="IPR015158">
    <property type="entry name" value="Bud22_dom"/>
</dbReference>
<feature type="compositionally biased region" description="Low complexity" evidence="3">
    <location>
        <begin position="363"/>
        <end position="374"/>
    </location>
</feature>
<feature type="coiled-coil region" evidence="2">
    <location>
        <begin position="70"/>
        <end position="112"/>
    </location>
</feature>
<evidence type="ECO:0000256" key="3">
    <source>
        <dbReference type="SAM" id="MobiDB-lite"/>
    </source>
</evidence>
<proteinExistence type="predicted"/>
<dbReference type="Proteomes" id="UP000190831">
    <property type="component" value="Chromosome H"/>
</dbReference>
<feature type="compositionally biased region" description="Basic and acidic residues" evidence="3">
    <location>
        <begin position="237"/>
        <end position="246"/>
    </location>
</feature>
<dbReference type="GO" id="GO:0005634">
    <property type="term" value="C:nucleus"/>
    <property type="evidence" value="ECO:0007669"/>
    <property type="project" value="TreeGrafter"/>
</dbReference>
<dbReference type="EMBL" id="LT598491">
    <property type="protein sequence ID" value="SCW04511.1"/>
    <property type="molecule type" value="Genomic_DNA"/>
</dbReference>
<dbReference type="GO" id="GO:0030686">
    <property type="term" value="C:90S preribosome"/>
    <property type="evidence" value="ECO:0007669"/>
    <property type="project" value="TreeGrafter"/>
</dbReference>
<evidence type="ECO:0000256" key="2">
    <source>
        <dbReference type="SAM" id="Coils"/>
    </source>
</evidence>
<dbReference type="STRING" id="4955.A0A1G4MKV6"/>
<feature type="compositionally biased region" description="Acidic residues" evidence="3">
    <location>
        <begin position="255"/>
        <end position="270"/>
    </location>
</feature>
<dbReference type="PANTHER" id="PTHR23325:SF1">
    <property type="entry name" value="SERUM RESPONSE FACTOR-BINDING PROTEIN 1"/>
    <property type="match status" value="1"/>
</dbReference>
<reference evidence="5 6" key="1">
    <citation type="submission" date="2016-03" db="EMBL/GenBank/DDBJ databases">
        <authorList>
            <person name="Devillers H."/>
        </authorList>
    </citation>
    <scope>NUCLEOTIDE SEQUENCE [LARGE SCALE GENOMIC DNA]</scope>
    <source>
        <strain evidence="5">CBS 6772</strain>
    </source>
</reference>
<organism evidence="5 6">
    <name type="scientific">Lachancea fermentati</name>
    <name type="common">Zygosaccharomyces fermentati</name>
    <dbReference type="NCBI Taxonomy" id="4955"/>
    <lineage>
        <taxon>Eukaryota</taxon>
        <taxon>Fungi</taxon>
        <taxon>Dikarya</taxon>
        <taxon>Ascomycota</taxon>
        <taxon>Saccharomycotina</taxon>
        <taxon>Saccharomycetes</taxon>
        <taxon>Saccharomycetales</taxon>
        <taxon>Saccharomycetaceae</taxon>
        <taxon>Lachancea</taxon>
    </lineage>
</organism>
<evidence type="ECO:0000256" key="1">
    <source>
        <dbReference type="ARBA" id="ARBA00023054"/>
    </source>
</evidence>